<dbReference type="SMART" id="SM00545">
    <property type="entry name" value="JmjN"/>
    <property type="match status" value="1"/>
</dbReference>
<dbReference type="PROSITE" id="PS51184">
    <property type="entry name" value="JMJC"/>
    <property type="match status" value="1"/>
</dbReference>
<dbReference type="InterPro" id="IPR003347">
    <property type="entry name" value="JmjC_dom"/>
</dbReference>
<dbReference type="Pfam" id="PF02373">
    <property type="entry name" value="JmjC"/>
    <property type="match status" value="1"/>
</dbReference>
<dbReference type="OMA" id="ECAHEEN"/>
<dbReference type="InterPro" id="IPR004198">
    <property type="entry name" value="Znf_C5HC2"/>
</dbReference>
<dbReference type="RefSeq" id="XP_024084239.1">
    <property type="nucleotide sequence ID" value="XM_024228471.1"/>
</dbReference>
<feature type="region of interest" description="Disordered" evidence="3">
    <location>
        <begin position="2524"/>
        <end position="2549"/>
    </location>
</feature>
<feature type="region of interest" description="Disordered" evidence="3">
    <location>
        <begin position="1741"/>
        <end position="1776"/>
    </location>
</feature>
<feature type="compositionally biased region" description="Polar residues" evidence="3">
    <location>
        <begin position="2062"/>
        <end position="2079"/>
    </location>
</feature>
<feature type="compositionally biased region" description="Acidic residues" evidence="3">
    <location>
        <begin position="1217"/>
        <end position="1231"/>
    </location>
</feature>
<dbReference type="InterPro" id="IPR001606">
    <property type="entry name" value="ARID_dom"/>
</dbReference>
<feature type="compositionally biased region" description="Basic residues" evidence="3">
    <location>
        <begin position="642"/>
        <end position="655"/>
    </location>
</feature>
<feature type="compositionally biased region" description="Polar residues" evidence="3">
    <location>
        <begin position="939"/>
        <end position="954"/>
    </location>
</feature>
<evidence type="ECO:0000313" key="7">
    <source>
        <dbReference type="EnsemblMetazoa" id="XP_024084239.1"/>
    </source>
</evidence>
<accession>A0A8I6SS10</accession>
<feature type="region of interest" description="Disordered" evidence="3">
    <location>
        <begin position="1461"/>
        <end position="1500"/>
    </location>
</feature>
<dbReference type="SUPFAM" id="SSF51197">
    <property type="entry name" value="Clavaminate synthase-like"/>
    <property type="match status" value="1"/>
</dbReference>
<organism evidence="7 8">
    <name type="scientific">Cimex lectularius</name>
    <name type="common">Bed bug</name>
    <name type="synonym">Acanthia lectularia</name>
    <dbReference type="NCBI Taxonomy" id="79782"/>
    <lineage>
        <taxon>Eukaryota</taxon>
        <taxon>Metazoa</taxon>
        <taxon>Ecdysozoa</taxon>
        <taxon>Arthropoda</taxon>
        <taxon>Hexapoda</taxon>
        <taxon>Insecta</taxon>
        <taxon>Pterygota</taxon>
        <taxon>Neoptera</taxon>
        <taxon>Paraneoptera</taxon>
        <taxon>Hemiptera</taxon>
        <taxon>Heteroptera</taxon>
        <taxon>Panheteroptera</taxon>
        <taxon>Cimicomorpha</taxon>
        <taxon>Cimicidae</taxon>
        <taxon>Cimex</taxon>
    </lineage>
</organism>
<evidence type="ECO:0000259" key="6">
    <source>
        <dbReference type="PROSITE" id="PS51184"/>
    </source>
</evidence>
<feature type="compositionally biased region" description="Basic and acidic residues" evidence="3">
    <location>
        <begin position="1157"/>
        <end position="1169"/>
    </location>
</feature>
<feature type="compositionally biased region" description="Polar residues" evidence="3">
    <location>
        <begin position="1010"/>
        <end position="1019"/>
    </location>
</feature>
<feature type="compositionally biased region" description="Polar residues" evidence="3">
    <location>
        <begin position="2213"/>
        <end position="2232"/>
    </location>
</feature>
<feature type="region of interest" description="Disordered" evidence="3">
    <location>
        <begin position="2100"/>
        <end position="2200"/>
    </location>
</feature>
<dbReference type="InterPro" id="IPR036431">
    <property type="entry name" value="ARID_dom_sf"/>
</dbReference>
<feature type="compositionally biased region" description="Basic residues" evidence="3">
    <location>
        <begin position="1024"/>
        <end position="1033"/>
    </location>
</feature>
<feature type="compositionally biased region" description="Basic and acidic residues" evidence="3">
    <location>
        <begin position="1"/>
        <end position="21"/>
    </location>
</feature>
<evidence type="ECO:0000256" key="3">
    <source>
        <dbReference type="SAM" id="MobiDB-lite"/>
    </source>
</evidence>
<feature type="region of interest" description="Disordered" evidence="3">
    <location>
        <begin position="439"/>
        <end position="515"/>
    </location>
</feature>
<dbReference type="GO" id="GO:0010468">
    <property type="term" value="P:regulation of gene expression"/>
    <property type="evidence" value="ECO:0007669"/>
    <property type="project" value="TreeGrafter"/>
</dbReference>
<feature type="region of interest" description="Disordered" evidence="3">
    <location>
        <begin position="262"/>
        <end position="316"/>
    </location>
</feature>
<feature type="compositionally biased region" description="Polar residues" evidence="3">
    <location>
        <begin position="2102"/>
        <end position="2125"/>
    </location>
</feature>
<proteinExistence type="predicted"/>
<dbReference type="InterPro" id="IPR003349">
    <property type="entry name" value="JmjN"/>
</dbReference>
<sequence>MVLKRSDSKMASDMHSLLEHPKRTKVHAQRKFAQGSGMNSPMMTPVKEKEKTKSNSAASPPDLLPAKRPKTEDFLTFLCFRGTKALPPRLDFFNTATKSEKTDKEISTPGLSKRSPNSQENKPKINKNKVNKCNAERVIINKTQEKRLTQHSRIRNLKQKSNTMLRSHALLEGRQKKIANRGSKMQLPRLKRGHQSLLMRMGATRMRSGLRSDGELPPGSELGIKSDRKPRQDIRPNLKAAKGKLRKVKAKLEIVKKNKKCEDEQETMVDSECAHEENESEQENNQVIRKKSRRKSTRTKQTVPKSSIKNVKIRPTRKTKEAATLYMEMLNKDMRVNEDEDFEEYGSDSTIEGKPEASHTKSTLKLNEPTGKGKCQPLKKFQLNRVHHPHKSILKRLGATKIRSGLRSAGHLGLAVNDVGIKSKVKKMAVKGRKDLNKSNLDISLNDSNNLKESTSGCKQEKKSTKQTSKAKNDLKKHVQNSENEEETTTTSSSIVKMDRKLRHSGTEKLESVKAENESIIPVNSKCKSELRAKIAKESDDVSKQNIRKLKKTEGVQKTKQEFKTIKKGKQLTKIKAKTKQAIKSVKQQDFSSDGETDEVTSVNESKKRKVSNANLKLKQEGKKEPKLEESESEKESETKLERKKKNTPKQKAKSGNKQAQNASMCDDDSEDDNKEPKMPFRMSTRTRQPTGAKPPKSLDVQKRPSRKTKEAATLYMEMLTKDLRSPDDEDFEDFEFEETFLKAEEKKLEVKKDNNHKGGSNITIEDKQTQKTLKGNSVKSNLSQSKSSDNLLTQGKLNERTLRTSRAKKSMAELSDENSSNDEKLEEQIDDRKFRRGNVKKYDQEQQSVSTVEPKKKVLLKRADNSMERDSTEMEMGETNDTEKIGRTKKRSIKNIHCNEDKSSNSLKKGIAKSDKAVNKAEGEKSSIKGKEEKKELNQLNSEPTSLNGNPTIDISHASKIKNKSKVVQQKKPLDIESVEKNEDGKITETTNLVLEPLKVESEEINNGVSQNLLNSSPICKKPTPKMRHIQTKKSSDKLEEVNKRSSSVRDVFKGLQKDQKNQQGVKQKMQDQDSVSKLPTAKNLKTTKFVDKYILEKSSPEETEKQIKTKKINKTKEQKIALVDKKSKIGSKDLELQDAAIANVGFDNNAELKFERQKQDKEQRVDPEAQILESVEPNKCQKANDQKQVLGEPNKTNKKSKPTIKKNVIKLPELEEHEMAEEFTETDSDEERRRRPKRPKLTARDPDDKPYFESEFEGNRRLPFKRSNVNLNFSPLTNQLDNNFINETARKRNNSCSTLTIKHEPMNAKGDKLAIDEPGTSTHCNIIPTNPDDSDVIEALISLRNEHIFKKSSEPQSEHLLNVSPNIEIRQNDGILTDLKESHSKKDFSDIFEIKEKCSFEERKSSSDSITSQSSSFADCNVGLEPFGENDLKKDMKTNQICLQSNLVETGDKEDTAACEDTKTNVGKGRSSRRNSLSNKIGKHRKSRSESTYGIDLSSSKTEQIVDHSFSSQTTQENKLKIANVKAIVNEISHGEMRGSQVFLKEIDLNKTKPLTVEIFNDMSDLNSDSETTNLLSSNSKNKDLFEDIKTESDDSKQSTSVDSKIEGQSFVTKLSENETKSFHFKKEAKDVQFPKSELTKSKQSMNETWRQAFKNAKIPKTGQRSPAPHSVEPFVRKSSYFFKNEDVKKTQLNIAKLPNIQSFKNFSKFGNASPSRPFPVDVFEGKSNVYLSPNKVLNPREDFRKDSPSKSSVSSSEELKDMKKNDKTPVKSLTQLQYEKRSSELISSLKDTPPPLIMDANTIYLPNLQTDFKEKKQEPIANQDLQKPKTEGKHLNLPLAVEHTLRKMSPTTVSKKPVPNKTFSVDRKPLLSSSQVTKLPVQEQNESMHNIKPVSIPETSGRASTNIDVLHKKKVNMSTEEINRWMDFKSKSNYHTMGCGIFENNHCECSFRTSSASMLNSGGVSDLIVKEESKVDHGVVEPPIQLKELDSTSKMFEAQTISSCKVDEYREKILLKKTSSEEISPLKTVKPNNSPEEKLFKSDRSMTEEEMCEFDFTFEKTSNSPRESGSDMSSPTLKDDISLTLEDKSEGIQVERKSIFQQRRSGSTPKQLSVSKSPSAFSADNERSVYAFEPDLPPPTLNKPFRRRGSRVKSSDDESPSSSSIAVQVKLENEAVLESSTQTEEVLKLQNDDPEQSRIMLPELLTKTSNMITQTSSSRSPHLSGQTQKPEQKVRPLPSTSTSIATKPLVGKVQPTIRDPEAIRVQCSDPGANVKREKANQGIQLSSNIEKCTEETTVKEEIQKDDNILPTRSKSNKSRVSSVSASEFPIPGTSPCMLNAPIFRPTEKEFQDPLEYIERITPLAQSFGICKIIPPSNFKPECKISDDMRFTAYNQYVHKMLNRWGPNVKEMSAIKKYLATQSITLNQLPWIGGMEVDLPRLYQTVQNCGGLKEVIEKKRWAKVADAMKIPKSAQDRVTKLDDIYCKYLLPYDTLSHAERNKLLNEVEIEWEARERRILEEKEDEKEGREPDESDSEESDSDDRDECITKGRSMALNGFFRIARNTMAMWFKESNPGAKEVEFEFWKHVSAGVSHLCVHSGSIDSGTWGCGFPTAKTSSTSRHPWNLKVLTNNSGSILRSLGPAIGVTVPTLHVGMIFTACCWYRDPHSLPWIEYLHTGASKIWYGVPDSWCEELRSAMRNLLPRFCRDKKIWLASDTAMVPPELLIEQGVSLCRTVQEPGQFILVFPKAFTSTICTGYLVSESVYFAQPSWLNTARLVFKDIQESCEPPIFSLEKLLFNIASDIKSSVDVLNQVLPMINDLKETEIVKRKELESLGLSEKEKLPIMKGRKKSQEDAQEYECEICRAILFLSLVSNSQDDCNYCLAHAIEILQKDKSSLKHCKLMYTYDEDQMEDFIEKLKVRIEQKYQKKQGKTSSCNKTNPS</sequence>
<feature type="compositionally biased region" description="Basic and acidic residues" evidence="3">
    <location>
        <begin position="913"/>
        <end position="938"/>
    </location>
</feature>
<dbReference type="EnsemblMetazoa" id="XM_024228471.1">
    <property type="protein sequence ID" value="XP_024084239.1"/>
    <property type="gene ID" value="LOC106674103"/>
</dbReference>
<dbReference type="SUPFAM" id="SSF46774">
    <property type="entry name" value="ARID-like"/>
    <property type="match status" value="1"/>
</dbReference>
<feature type="region of interest" description="Disordered" evidence="3">
    <location>
        <begin position="208"/>
        <end position="237"/>
    </location>
</feature>
<dbReference type="CDD" id="cd16870">
    <property type="entry name" value="ARID_JARD2"/>
    <property type="match status" value="1"/>
</dbReference>
<dbReference type="KEGG" id="clec:106674103"/>
<dbReference type="Proteomes" id="UP000494040">
    <property type="component" value="Unassembled WGS sequence"/>
</dbReference>
<feature type="region of interest" description="Disordered" evidence="3">
    <location>
        <begin position="97"/>
        <end position="128"/>
    </location>
</feature>
<evidence type="ECO:0000259" key="4">
    <source>
        <dbReference type="PROSITE" id="PS51011"/>
    </source>
</evidence>
<dbReference type="CTD" id="3720"/>
<feature type="compositionally biased region" description="Low complexity" evidence="3">
    <location>
        <begin position="439"/>
        <end position="452"/>
    </location>
</feature>
<dbReference type="Pfam" id="PF01388">
    <property type="entry name" value="ARID"/>
    <property type="match status" value="1"/>
</dbReference>
<dbReference type="PROSITE" id="PS51183">
    <property type="entry name" value="JMJN"/>
    <property type="match status" value="1"/>
</dbReference>
<feature type="compositionally biased region" description="Basic and acidic residues" evidence="3">
    <location>
        <begin position="224"/>
        <end position="236"/>
    </location>
</feature>
<feature type="region of interest" description="Disordered" evidence="3">
    <location>
        <begin position="570"/>
        <end position="712"/>
    </location>
</feature>
<feature type="compositionally biased region" description="Basic residues" evidence="3">
    <location>
        <begin position="288"/>
        <end position="298"/>
    </location>
</feature>
<feature type="compositionally biased region" description="Basic residues" evidence="3">
    <location>
        <begin position="570"/>
        <end position="581"/>
    </location>
</feature>
<protein>
    <submittedName>
        <fullName evidence="7">Uncharacterized protein</fullName>
    </submittedName>
</protein>
<name>A0A8I6SS10_CIMLE</name>
<dbReference type="GeneID" id="106674103"/>
<feature type="region of interest" description="Disordered" evidence="3">
    <location>
        <begin position="1157"/>
        <end position="1256"/>
    </location>
</feature>
<dbReference type="GO" id="GO:0005634">
    <property type="term" value="C:nucleus"/>
    <property type="evidence" value="ECO:0007669"/>
    <property type="project" value="UniProtKB-SubCell"/>
</dbReference>
<dbReference type="PANTHER" id="PTHR10694:SF113">
    <property type="entry name" value="PROTEIN JUMONJI"/>
    <property type="match status" value="1"/>
</dbReference>
<feature type="compositionally biased region" description="Basic and acidic residues" evidence="3">
    <location>
        <begin position="822"/>
        <end position="834"/>
    </location>
</feature>
<dbReference type="Pfam" id="PF02375">
    <property type="entry name" value="JmjN"/>
    <property type="match status" value="1"/>
</dbReference>
<feature type="compositionally biased region" description="Basic and acidic residues" evidence="3">
    <location>
        <begin position="700"/>
        <end position="711"/>
    </location>
</feature>
<feature type="region of interest" description="Disordered" evidence="3">
    <location>
        <begin position="2027"/>
        <end position="2047"/>
    </location>
</feature>
<feature type="region of interest" description="Disordered" evidence="3">
    <location>
        <begin position="2060"/>
        <end position="2081"/>
    </location>
</feature>
<dbReference type="GO" id="GO:0000785">
    <property type="term" value="C:chromatin"/>
    <property type="evidence" value="ECO:0007669"/>
    <property type="project" value="TreeGrafter"/>
</dbReference>
<dbReference type="SMART" id="SM01014">
    <property type="entry name" value="ARID"/>
    <property type="match status" value="1"/>
</dbReference>
<dbReference type="PROSITE" id="PS51011">
    <property type="entry name" value="ARID"/>
    <property type="match status" value="1"/>
</dbReference>
<feature type="domain" description="ARID" evidence="4">
    <location>
        <begin position="2407"/>
        <end position="2499"/>
    </location>
</feature>
<feature type="compositionally biased region" description="Basic and acidic residues" evidence="3">
    <location>
        <begin position="1760"/>
        <end position="1772"/>
    </location>
</feature>
<evidence type="ECO:0000256" key="2">
    <source>
        <dbReference type="ARBA" id="ARBA00023242"/>
    </source>
</evidence>
<evidence type="ECO:0000256" key="1">
    <source>
        <dbReference type="ARBA" id="ARBA00004123"/>
    </source>
</evidence>
<feature type="compositionally biased region" description="Basic and acidic residues" evidence="3">
    <location>
        <begin position="2524"/>
        <end position="2533"/>
    </location>
</feature>
<feature type="compositionally biased region" description="Basic and acidic residues" evidence="3">
    <location>
        <begin position="2038"/>
        <end position="2047"/>
    </location>
</feature>
<evidence type="ECO:0000313" key="8">
    <source>
        <dbReference type="Proteomes" id="UP000494040"/>
    </source>
</evidence>
<dbReference type="Gene3D" id="1.10.150.60">
    <property type="entry name" value="ARID DNA-binding domain"/>
    <property type="match status" value="1"/>
</dbReference>
<evidence type="ECO:0000259" key="5">
    <source>
        <dbReference type="PROSITE" id="PS51183"/>
    </source>
</evidence>
<dbReference type="GO" id="GO:0006338">
    <property type="term" value="P:chromatin remodeling"/>
    <property type="evidence" value="ECO:0007669"/>
    <property type="project" value="TreeGrafter"/>
</dbReference>
<feature type="compositionally biased region" description="Basic and acidic residues" evidence="3">
    <location>
        <begin position="1741"/>
        <end position="1751"/>
    </location>
</feature>
<feature type="region of interest" description="Disordered" evidence="3">
    <location>
        <begin position="345"/>
        <end position="373"/>
    </location>
</feature>
<dbReference type="FunFam" id="1.10.150.60:FF:000012">
    <property type="entry name" value="Blast:Protein Jumonji"/>
    <property type="match status" value="1"/>
</dbReference>
<feature type="compositionally biased region" description="Low complexity" evidence="3">
    <location>
        <begin position="777"/>
        <end position="793"/>
    </location>
</feature>
<feature type="compositionally biased region" description="Basic and acidic residues" evidence="3">
    <location>
        <begin position="1244"/>
        <end position="1256"/>
    </location>
</feature>
<keyword evidence="2" id="KW-0539">Nucleus</keyword>
<comment type="subcellular location">
    <subcellularLocation>
        <location evidence="1">Nucleus</location>
    </subcellularLocation>
</comment>
<dbReference type="Gene3D" id="2.60.120.650">
    <property type="entry name" value="Cupin"/>
    <property type="match status" value="1"/>
</dbReference>
<feature type="region of interest" description="Disordered" evidence="3">
    <location>
        <begin position="749"/>
        <end position="971"/>
    </location>
</feature>
<dbReference type="SMART" id="SM00501">
    <property type="entry name" value="BRIGHT"/>
    <property type="match status" value="1"/>
</dbReference>
<feature type="compositionally biased region" description="Basic residues" evidence="3">
    <location>
        <begin position="1198"/>
        <end position="1210"/>
    </location>
</feature>
<reference evidence="7" key="1">
    <citation type="submission" date="2022-01" db="UniProtKB">
        <authorList>
            <consortium name="EnsemblMetazoa"/>
        </authorList>
    </citation>
    <scope>IDENTIFICATION</scope>
</reference>
<dbReference type="OrthoDB" id="8951118at2759"/>
<feature type="compositionally biased region" description="Basic and acidic residues" evidence="3">
    <location>
        <begin position="854"/>
        <end position="873"/>
    </location>
</feature>
<keyword evidence="8" id="KW-1185">Reference proteome</keyword>
<dbReference type="Pfam" id="PF02928">
    <property type="entry name" value="zf-C5HC2"/>
    <property type="match status" value="1"/>
</dbReference>
<feature type="region of interest" description="Disordered" evidence="3">
    <location>
        <begin position="1"/>
        <end position="67"/>
    </location>
</feature>
<dbReference type="PANTHER" id="PTHR10694">
    <property type="entry name" value="LYSINE-SPECIFIC DEMETHYLASE"/>
    <property type="match status" value="1"/>
</dbReference>
<feature type="compositionally biased region" description="Acidic residues" evidence="3">
    <location>
        <begin position="2534"/>
        <end position="2547"/>
    </location>
</feature>
<feature type="compositionally biased region" description="Basic and acidic residues" evidence="3">
    <location>
        <begin position="1035"/>
        <end position="1045"/>
    </location>
</feature>
<feature type="compositionally biased region" description="Basic and acidic residues" evidence="3">
    <location>
        <begin position="1052"/>
        <end position="1062"/>
    </location>
</feature>
<feature type="compositionally biased region" description="Basic and acidic residues" evidence="3">
    <location>
        <begin position="618"/>
        <end position="641"/>
    </location>
</feature>
<feature type="region of interest" description="Disordered" evidence="3">
    <location>
        <begin position="1010"/>
        <end position="1081"/>
    </location>
</feature>
<feature type="domain" description="JmjN" evidence="5">
    <location>
        <begin position="2343"/>
        <end position="2384"/>
    </location>
</feature>
<feature type="region of interest" description="Disordered" evidence="3">
    <location>
        <begin position="2213"/>
        <end position="2246"/>
    </location>
</feature>
<feature type="compositionally biased region" description="Basic and acidic residues" evidence="3">
    <location>
        <begin position="505"/>
        <end position="515"/>
    </location>
</feature>
<feature type="domain" description="JmjC" evidence="6">
    <location>
        <begin position="2621"/>
        <end position="2786"/>
    </location>
</feature>
<dbReference type="GO" id="GO:0003677">
    <property type="term" value="F:DNA binding"/>
    <property type="evidence" value="ECO:0007669"/>
    <property type="project" value="InterPro"/>
</dbReference>